<keyword evidence="3" id="KW-1185">Reference proteome</keyword>
<name>A0ABV6DK90_9BACL</name>
<evidence type="ECO:0000313" key="3">
    <source>
        <dbReference type="Proteomes" id="UP001589776"/>
    </source>
</evidence>
<dbReference type="EMBL" id="JBHLWN010000044">
    <property type="protein sequence ID" value="MFC0213012.1"/>
    <property type="molecule type" value="Genomic_DNA"/>
</dbReference>
<keyword evidence="1" id="KW-0732">Signal</keyword>
<dbReference type="PANTHER" id="PTHR33376:SF2">
    <property type="entry name" value="DICARBOXYLATE-BINDING PERIPLASMIC PROTEIN"/>
    <property type="match status" value="1"/>
</dbReference>
<evidence type="ECO:0008006" key="4">
    <source>
        <dbReference type="Google" id="ProtNLM"/>
    </source>
</evidence>
<accession>A0ABV6DK90</accession>
<dbReference type="PANTHER" id="PTHR33376">
    <property type="match status" value="1"/>
</dbReference>
<gene>
    <name evidence="2" type="ORF">ACFFK0_11190</name>
</gene>
<evidence type="ECO:0000256" key="1">
    <source>
        <dbReference type="ARBA" id="ARBA00022729"/>
    </source>
</evidence>
<dbReference type="RefSeq" id="WP_377470266.1">
    <property type="nucleotide sequence ID" value="NZ_JBHLWN010000044.1"/>
</dbReference>
<comment type="caution">
    <text evidence="2">The sequence shown here is derived from an EMBL/GenBank/DDBJ whole genome shotgun (WGS) entry which is preliminary data.</text>
</comment>
<organism evidence="2 3">
    <name type="scientific">Paenibacillus chartarius</name>
    <dbReference type="NCBI Taxonomy" id="747481"/>
    <lineage>
        <taxon>Bacteria</taxon>
        <taxon>Bacillati</taxon>
        <taxon>Bacillota</taxon>
        <taxon>Bacilli</taxon>
        <taxon>Bacillales</taxon>
        <taxon>Paenibacillaceae</taxon>
        <taxon>Paenibacillus</taxon>
    </lineage>
</organism>
<sequence length="99" mass="11536">MIVDQHQRVPEVLLISKLTWDKLSEADRKLIKQAALDSVKTQREEWTKFEKDAEAKVKAAGVNIVQVTDLKPWKEAVKPMIDKYRNEYKEVLDAIEKTK</sequence>
<dbReference type="Proteomes" id="UP001589776">
    <property type="component" value="Unassembled WGS sequence"/>
</dbReference>
<evidence type="ECO:0000313" key="2">
    <source>
        <dbReference type="EMBL" id="MFC0213012.1"/>
    </source>
</evidence>
<protein>
    <recommendedName>
        <fullName evidence="4">C4-dicarboxylate ABC transporter</fullName>
    </recommendedName>
</protein>
<dbReference type="InterPro" id="IPR018389">
    <property type="entry name" value="DctP_fam"/>
</dbReference>
<proteinExistence type="predicted"/>
<dbReference type="InterPro" id="IPR038404">
    <property type="entry name" value="TRAP_DctP_sf"/>
</dbReference>
<dbReference type="Gene3D" id="3.40.190.170">
    <property type="entry name" value="Bacterial extracellular solute-binding protein, family 7"/>
    <property type="match status" value="1"/>
</dbReference>
<dbReference type="Pfam" id="PF03480">
    <property type="entry name" value="DctP"/>
    <property type="match status" value="1"/>
</dbReference>
<reference evidence="2 3" key="1">
    <citation type="submission" date="2024-09" db="EMBL/GenBank/DDBJ databases">
        <authorList>
            <person name="Sun Q."/>
            <person name="Mori K."/>
        </authorList>
    </citation>
    <scope>NUCLEOTIDE SEQUENCE [LARGE SCALE GENOMIC DNA]</scope>
    <source>
        <strain evidence="2 3">CCM 7759</strain>
    </source>
</reference>